<keyword evidence="9" id="KW-1185">Reference proteome</keyword>
<evidence type="ECO:0000259" key="7">
    <source>
        <dbReference type="Pfam" id="PF08240"/>
    </source>
</evidence>
<name>A0A7S8HCP1_9HYPH</name>
<feature type="domain" description="Alcohol dehydrogenase-like N-terminal" evidence="7">
    <location>
        <begin position="24"/>
        <end position="93"/>
    </location>
</feature>
<sequence>MKAARFERPGIIDCIEVPDLQPRPGKVLVRMLQASLCGSDLHAVYMPLGPMDGPARPGAPGHEGVGEVVDSDDPRFPAGTVVLTAPNVEEAACFADYQLIDPAYLVALPQGARPDHLVVAQPFGTAIFGLKQALGDSGTPDCAVVSGQGAIGLFFTWLLKRRGVRTVIAIEPDAGRRALSASYGADLALDPAGDPVADAVRDVAGSGGAPFVVEAAGRDASRASAIRLAADEARVLLFGMPESMTMDGFPFGDVFLRRLTLISTHSSQEEADLASFRQAVDHVARGDLPVEPLTRSAYRLDDIREAFEAAHHCADGVVKARIDFT</sequence>
<keyword evidence="5" id="KW-0560">Oxidoreductase</keyword>
<dbReference type="PANTHER" id="PTHR43350">
    <property type="entry name" value="NAD-DEPENDENT ALCOHOL DEHYDROGENASE"/>
    <property type="match status" value="1"/>
</dbReference>
<keyword evidence="3" id="KW-0479">Metal-binding</keyword>
<protein>
    <submittedName>
        <fullName evidence="8">Zinc-binding dehydrogenase</fullName>
    </submittedName>
</protein>
<dbReference type="Gene3D" id="3.90.180.10">
    <property type="entry name" value="Medium-chain alcohol dehydrogenases, catalytic domain"/>
    <property type="match status" value="1"/>
</dbReference>
<reference evidence="8 9" key="1">
    <citation type="submission" date="2020-06" db="EMBL/GenBank/DDBJ databases">
        <title>Genome sequence of 2 isolates from Red Sea Mangroves.</title>
        <authorList>
            <person name="Sefrji F."/>
            <person name="Michoud G."/>
            <person name="Merlino G."/>
            <person name="Daffonchio D."/>
        </authorList>
    </citation>
    <scope>NUCLEOTIDE SEQUENCE [LARGE SCALE GENOMIC DNA]</scope>
    <source>
        <strain evidence="8 9">R1DC25</strain>
    </source>
</reference>
<dbReference type="AlphaFoldDB" id="A0A7S8HCP1"/>
<accession>A0A7S8HCP1</accession>
<dbReference type="InterPro" id="IPR011032">
    <property type="entry name" value="GroES-like_sf"/>
</dbReference>
<dbReference type="Pfam" id="PF00107">
    <property type="entry name" value="ADH_zinc_N"/>
    <property type="match status" value="1"/>
</dbReference>
<evidence type="ECO:0000256" key="4">
    <source>
        <dbReference type="ARBA" id="ARBA00022833"/>
    </source>
</evidence>
<evidence type="ECO:0000259" key="6">
    <source>
        <dbReference type="Pfam" id="PF00107"/>
    </source>
</evidence>
<dbReference type="PANTHER" id="PTHR43350:SF19">
    <property type="entry name" value="D-GULOSIDE 3-DEHYDROGENASE"/>
    <property type="match status" value="1"/>
</dbReference>
<dbReference type="GO" id="GO:0046872">
    <property type="term" value="F:metal ion binding"/>
    <property type="evidence" value="ECO:0007669"/>
    <property type="project" value="UniProtKB-KW"/>
</dbReference>
<evidence type="ECO:0000256" key="2">
    <source>
        <dbReference type="ARBA" id="ARBA00008072"/>
    </source>
</evidence>
<evidence type="ECO:0000256" key="5">
    <source>
        <dbReference type="ARBA" id="ARBA00023002"/>
    </source>
</evidence>
<dbReference type="KEGG" id="kmn:HW532_14725"/>
<evidence type="ECO:0000313" key="8">
    <source>
        <dbReference type="EMBL" id="QPC43831.1"/>
    </source>
</evidence>
<dbReference type="InterPro" id="IPR013149">
    <property type="entry name" value="ADH-like_C"/>
</dbReference>
<evidence type="ECO:0000256" key="1">
    <source>
        <dbReference type="ARBA" id="ARBA00001947"/>
    </source>
</evidence>
<organism evidence="8 9">
    <name type="scientific">Kaustia mangrovi</name>
    <dbReference type="NCBI Taxonomy" id="2593653"/>
    <lineage>
        <taxon>Bacteria</taxon>
        <taxon>Pseudomonadati</taxon>
        <taxon>Pseudomonadota</taxon>
        <taxon>Alphaproteobacteria</taxon>
        <taxon>Hyphomicrobiales</taxon>
        <taxon>Parvibaculaceae</taxon>
        <taxon>Kaustia</taxon>
    </lineage>
</organism>
<dbReference type="InterPro" id="IPR036291">
    <property type="entry name" value="NAD(P)-bd_dom_sf"/>
</dbReference>
<dbReference type="SUPFAM" id="SSF51735">
    <property type="entry name" value="NAD(P)-binding Rossmann-fold domains"/>
    <property type="match status" value="1"/>
</dbReference>
<comment type="similarity">
    <text evidence="2">Belongs to the zinc-containing alcohol dehydrogenase family.</text>
</comment>
<dbReference type="RefSeq" id="WP_213161194.1">
    <property type="nucleotide sequence ID" value="NZ_CP058214.1"/>
</dbReference>
<proteinExistence type="inferred from homology"/>
<dbReference type="GO" id="GO:0016491">
    <property type="term" value="F:oxidoreductase activity"/>
    <property type="evidence" value="ECO:0007669"/>
    <property type="project" value="UniProtKB-KW"/>
</dbReference>
<keyword evidence="4" id="KW-0862">Zinc</keyword>
<dbReference type="Proteomes" id="UP000593594">
    <property type="component" value="Chromosome"/>
</dbReference>
<evidence type="ECO:0000313" key="9">
    <source>
        <dbReference type="Proteomes" id="UP000593594"/>
    </source>
</evidence>
<dbReference type="EMBL" id="CP058214">
    <property type="protein sequence ID" value="QPC43831.1"/>
    <property type="molecule type" value="Genomic_DNA"/>
</dbReference>
<dbReference type="SUPFAM" id="SSF50129">
    <property type="entry name" value="GroES-like"/>
    <property type="match status" value="1"/>
</dbReference>
<feature type="domain" description="Alcohol dehydrogenase-like C-terminal" evidence="6">
    <location>
        <begin position="150"/>
        <end position="282"/>
    </location>
</feature>
<evidence type="ECO:0000256" key="3">
    <source>
        <dbReference type="ARBA" id="ARBA00022723"/>
    </source>
</evidence>
<dbReference type="Pfam" id="PF08240">
    <property type="entry name" value="ADH_N"/>
    <property type="match status" value="1"/>
</dbReference>
<gene>
    <name evidence="8" type="ORF">HW532_14725</name>
</gene>
<comment type="cofactor">
    <cofactor evidence="1">
        <name>Zn(2+)</name>
        <dbReference type="ChEBI" id="CHEBI:29105"/>
    </cofactor>
</comment>
<dbReference type="InterPro" id="IPR013154">
    <property type="entry name" value="ADH-like_N"/>
</dbReference>